<evidence type="ECO:0000313" key="3">
    <source>
        <dbReference type="Proteomes" id="UP000799776"/>
    </source>
</evidence>
<reference evidence="2" key="1">
    <citation type="journal article" date="2020" name="Stud. Mycol.">
        <title>101 Dothideomycetes genomes: a test case for predicting lifestyles and emergence of pathogens.</title>
        <authorList>
            <person name="Haridas S."/>
            <person name="Albert R."/>
            <person name="Binder M."/>
            <person name="Bloem J."/>
            <person name="Labutti K."/>
            <person name="Salamov A."/>
            <person name="Andreopoulos B."/>
            <person name="Baker S."/>
            <person name="Barry K."/>
            <person name="Bills G."/>
            <person name="Bluhm B."/>
            <person name="Cannon C."/>
            <person name="Castanera R."/>
            <person name="Culley D."/>
            <person name="Daum C."/>
            <person name="Ezra D."/>
            <person name="Gonzalez J."/>
            <person name="Henrissat B."/>
            <person name="Kuo A."/>
            <person name="Liang C."/>
            <person name="Lipzen A."/>
            <person name="Lutzoni F."/>
            <person name="Magnuson J."/>
            <person name="Mondo S."/>
            <person name="Nolan M."/>
            <person name="Ohm R."/>
            <person name="Pangilinan J."/>
            <person name="Park H.-J."/>
            <person name="Ramirez L."/>
            <person name="Alfaro M."/>
            <person name="Sun H."/>
            <person name="Tritt A."/>
            <person name="Yoshinaga Y."/>
            <person name="Zwiers L.-H."/>
            <person name="Turgeon B."/>
            <person name="Goodwin S."/>
            <person name="Spatafora J."/>
            <person name="Crous P."/>
            <person name="Grigoriev I."/>
        </authorList>
    </citation>
    <scope>NUCLEOTIDE SEQUENCE</scope>
    <source>
        <strain evidence="2">CBS 121410</strain>
    </source>
</reference>
<dbReference type="AlphaFoldDB" id="A0A9P4HXM6"/>
<evidence type="ECO:0000313" key="2">
    <source>
        <dbReference type="EMBL" id="KAF2089778.1"/>
    </source>
</evidence>
<keyword evidence="3" id="KW-1185">Reference proteome</keyword>
<dbReference type="GO" id="GO:0016747">
    <property type="term" value="F:acyltransferase activity, transferring groups other than amino-acyl groups"/>
    <property type="evidence" value="ECO:0007669"/>
    <property type="project" value="TreeGrafter"/>
</dbReference>
<dbReference type="PANTHER" id="PTHR31642:SF310">
    <property type="entry name" value="FATTY ALCOHOL:CAFFEOYL-COA ACYLTRANSFERASE"/>
    <property type="match status" value="1"/>
</dbReference>
<keyword evidence="1" id="KW-0808">Transferase</keyword>
<sequence length="460" mass="50553">MTRGYVRILFCFPFPEVSKWSAATAQIKKGFRATLQRWPYLAGTIGPVVNSRPSRKIEIRYRDEFTDIGSAAFAVKRYWQDSDMPWQYETLSRTGMPPSDGVLHGTMLSPLPDIADPTMFSPVCAVQANFIEGGLILSVYYHHAVMDGTGGRQFYHVLADNIRTSGKSGPNKPEDPSTKRLVVPHRASLTSKELPIFPDYDFSGPPGTSSGEVASRIFTFSSARISGLKEAVLSRIRRDSVDSSEPRWASTFDCLAALIWTYVTRARSHHVHTNTHTKLGVAVNIRSKIEPSLPDNYFGNAAMSAPAETTFKQLADSNQDVLECIAHAALTIRRAINSVDNNYVQQRLALFASVADVSAPPVAILKALNLAGNPGTGLYITSWAEFGADADFGIEGTTEGCAEWIRKPLCGDEGGNIVLPRRGGMKGNANWEVLVQVRRLEMRRLASEGELGGWAERIVE</sequence>
<dbReference type="PANTHER" id="PTHR31642">
    <property type="entry name" value="TRICHOTHECENE 3-O-ACETYLTRANSFERASE"/>
    <property type="match status" value="1"/>
</dbReference>
<comment type="caution">
    <text evidence="2">The sequence shown here is derived from an EMBL/GenBank/DDBJ whole genome shotgun (WGS) entry which is preliminary data.</text>
</comment>
<protein>
    <submittedName>
        <fullName evidence="2">Uncharacterized protein</fullName>
    </submittedName>
</protein>
<dbReference type="EMBL" id="ML978713">
    <property type="protein sequence ID" value="KAF2089778.1"/>
    <property type="molecule type" value="Genomic_DNA"/>
</dbReference>
<dbReference type="InterPro" id="IPR023213">
    <property type="entry name" value="CAT-like_dom_sf"/>
</dbReference>
<accession>A0A9P4HXM6</accession>
<dbReference type="GO" id="GO:0044550">
    <property type="term" value="P:secondary metabolite biosynthetic process"/>
    <property type="evidence" value="ECO:0007669"/>
    <property type="project" value="TreeGrafter"/>
</dbReference>
<evidence type="ECO:0000256" key="1">
    <source>
        <dbReference type="ARBA" id="ARBA00022679"/>
    </source>
</evidence>
<dbReference type="InterPro" id="IPR050317">
    <property type="entry name" value="Plant_Fungal_Acyltransferase"/>
</dbReference>
<proteinExistence type="predicted"/>
<name>A0A9P4HXM6_9PEZI</name>
<gene>
    <name evidence="2" type="ORF">K490DRAFT_62652</name>
</gene>
<dbReference type="Pfam" id="PF02458">
    <property type="entry name" value="Transferase"/>
    <property type="match status" value="1"/>
</dbReference>
<dbReference type="Proteomes" id="UP000799776">
    <property type="component" value="Unassembled WGS sequence"/>
</dbReference>
<dbReference type="Gene3D" id="3.30.559.10">
    <property type="entry name" value="Chloramphenicol acetyltransferase-like domain"/>
    <property type="match status" value="2"/>
</dbReference>
<dbReference type="OrthoDB" id="1862401at2759"/>
<organism evidence="2 3">
    <name type="scientific">Saccharata proteae CBS 121410</name>
    <dbReference type="NCBI Taxonomy" id="1314787"/>
    <lineage>
        <taxon>Eukaryota</taxon>
        <taxon>Fungi</taxon>
        <taxon>Dikarya</taxon>
        <taxon>Ascomycota</taxon>
        <taxon>Pezizomycotina</taxon>
        <taxon>Dothideomycetes</taxon>
        <taxon>Dothideomycetes incertae sedis</taxon>
        <taxon>Botryosphaeriales</taxon>
        <taxon>Saccharataceae</taxon>
        <taxon>Saccharata</taxon>
    </lineage>
</organism>